<evidence type="ECO:0000256" key="1">
    <source>
        <dbReference type="SAM" id="MobiDB-lite"/>
    </source>
</evidence>
<sequence>MPTIERSSKIGRAETAKRPMTQATSPSPMIAIIELRALIGAGADVPTGTATRLTDVLRDSFRPWSDPAESVNELTILLLHDKLKPIERDCALAILNSLDMALRRPRT</sequence>
<name>A0A1I4F5M4_9HYPH</name>
<accession>A0A1I4F5M4</accession>
<dbReference type="Proteomes" id="UP000323300">
    <property type="component" value="Unassembled WGS sequence"/>
</dbReference>
<gene>
    <name evidence="2" type="ORF">SAMN04488498_13527</name>
</gene>
<feature type="region of interest" description="Disordered" evidence="1">
    <location>
        <begin position="1"/>
        <end position="25"/>
    </location>
</feature>
<dbReference type="EMBL" id="FOSL01000035">
    <property type="protein sequence ID" value="SFL12127.1"/>
    <property type="molecule type" value="Genomic_DNA"/>
</dbReference>
<proteinExistence type="predicted"/>
<reference evidence="2 3" key="1">
    <citation type="submission" date="2016-10" db="EMBL/GenBank/DDBJ databases">
        <authorList>
            <person name="Varghese N."/>
            <person name="Submissions S."/>
        </authorList>
    </citation>
    <scope>NUCLEOTIDE SEQUENCE [LARGE SCALE GENOMIC DNA]</scope>
    <source>
        <strain evidence="2 3">DSM 21822</strain>
    </source>
</reference>
<evidence type="ECO:0000313" key="3">
    <source>
        <dbReference type="Proteomes" id="UP000323300"/>
    </source>
</evidence>
<keyword evidence="3" id="KW-1185">Reference proteome</keyword>
<protein>
    <submittedName>
        <fullName evidence="2">Uncharacterized protein</fullName>
    </submittedName>
</protein>
<feature type="compositionally biased region" description="Basic and acidic residues" evidence="1">
    <location>
        <begin position="1"/>
        <end position="17"/>
    </location>
</feature>
<evidence type="ECO:0000313" key="2">
    <source>
        <dbReference type="EMBL" id="SFL12127.1"/>
    </source>
</evidence>
<dbReference type="AlphaFoldDB" id="A0A1I4F5M4"/>
<organism evidence="2 3">
    <name type="scientific">Neomesorhizobium albiziae</name>
    <dbReference type="NCBI Taxonomy" id="335020"/>
    <lineage>
        <taxon>Bacteria</taxon>
        <taxon>Pseudomonadati</taxon>
        <taxon>Pseudomonadota</taxon>
        <taxon>Alphaproteobacteria</taxon>
        <taxon>Hyphomicrobiales</taxon>
        <taxon>Phyllobacteriaceae</taxon>
        <taxon>Neomesorhizobium</taxon>
    </lineage>
</organism>